<feature type="disulfide bond" evidence="18">
    <location>
        <begin position="1379"/>
        <end position="1388"/>
    </location>
</feature>
<dbReference type="InterPro" id="IPR018097">
    <property type="entry name" value="EGF_Ca-bd_CS"/>
</dbReference>
<evidence type="ECO:0000256" key="2">
    <source>
        <dbReference type="ARBA" id="ARBA00022473"/>
    </source>
</evidence>
<keyword evidence="10 19" id="KW-1133">Transmembrane helix</keyword>
<dbReference type="InterPro" id="IPR013320">
    <property type="entry name" value="ConA-like_dom_sf"/>
</dbReference>
<dbReference type="Pfam" id="PF02210">
    <property type="entry name" value="Laminin_G_2"/>
    <property type="match status" value="3"/>
</dbReference>
<feature type="disulfide bond" evidence="18">
    <location>
        <begin position="1282"/>
        <end position="1292"/>
    </location>
</feature>
<dbReference type="PROSITE" id="PS00022">
    <property type="entry name" value="EGF_1"/>
    <property type="match status" value="22"/>
</dbReference>
<feature type="disulfide bond" evidence="18">
    <location>
        <begin position="547"/>
        <end position="564"/>
    </location>
</feature>
<feature type="disulfide bond" evidence="18">
    <location>
        <begin position="1634"/>
        <end position="1651"/>
    </location>
</feature>
<sequence>MAVSLGYSSSMFLLIFFVTTYFLHLASSQTCTPPTDSTVAFFNGSAYAYVNTTFDIRGTSFRFRTCVGGTLLQQTGANGDSFTLTADVLSEKLNISWNSGGVERSKEVDAVLNSGEVSLLFEESPGSIILKVNNESKVLATTGEDDELFTLDLQGSFLEIGNGFTGCVNDNYGTSAFGLELCRAYEHQNVLWDQCQLDSIDSCDPCIEETPCQNNGACSSTLDVYVCQCTARYSGDNCEEDNGALCNRTGTDFAKNCSNNGQCVEDPTGNFTMCNCITGYEGTLCENETDYCASNPCTNGGTCVSFFGGYNCTCPIGEVCEVVVGVCKNDSCEPSFECQVNGSSIECVCPVGSENITGICEDIDECLSDPCQNNGVCQDLVDMYTCNCTGTGFEGDKCESNIDDCRTTPCVNGGNCTDGVNNYNCTCHPGYEGDNCDVDINECSSSPCQNGGTCVENSDSANYEDNSEYKSYYPGGFDYTDAEGFKCACQPGYTGNLCDIDIDECSGNPCQNGGSCTDGVNSFTCDCLQGWSGTTCTVEIKCDTAPCQNGATCVDNIPSGGYRCTCPERFGGDRCEVELSGCLGVTCSNEGTCVPQYDESEQHSFVCECISGFRGVNCEIPTLLSFLAGHNGLTDGTTFKEELLDYTLSFRTTIPSSLLLFAGATGDFFRLELLNGGLKLTVRDGREDVTVSAVLGEGLNDGEWHKVDVTMNETSVLLSVSTGPPSSNGVETCMDGVCQVLIELVEPYLLGTMKIGVPDANVEGDIFIGCMRDITNHRNSRFFDQATVTATSELLHGCNREEQCDNSTCAGNGACTDLWWEFSCDCNSGFTGPNCTDKFVVGTFSFENSTSYATFDSSGATLSPFENTVRLQFRTRQANGTLFLAQNGTDFVSIYLINGQLKAEMSLASTPVDVAVGSALNDGIFHTLYFSRQGTNVSLMVDATEDSTEISNSFETFFGSIFVGGIDDFSLIPSSLPDVGYFKGCLWDMKYNQYSLQFFPLTIPTEIESLPMVLENVLDNECASDDLCQQMPCENGGTCYNEGLWNEFQCDCPYGYTGSTCESETICGPTRNPCPGKVACIEKADSYECVVEATFAEASRLRYEHNISLSSPLETISFRMRSRRNYGLIFHAATSGPSGYFVAIDVTHSVLTVRFNLGSAEELDTTFEVDDGTWHNVSINFTDNSVSVHLDGMTKDLSGVQLDTDLRGALMAPYAIFVGGVNLHTGNEFANVIGFSGCLEEVRIGDHLLPFFNQTVYSPNLDEQFFIVEGEVPLGCSGADVCSDNDCQNGLCVDEWNEYSCNCTSGYEGRLCDMEIDECDSDPCVNGGTCQNQLDDYMCLCLPGYSGKNCEENIDECNSAPCDNGGTCKDLIDDFECQCPTNFTGRLCEFMVQITCDEDVCENNSTCIPRDNAPVGEDAFTCSCQPGYTGSRCSYPINYCDNVTCENGGTCSSDMALETHNCSCVLGFKGLFCEINIPDCSPGICQNGGTCQDLINDFECDCVPGFTGDVCQENINDCSPDPCYAGTCVDGVDNFTCNCPNGYEGNLCDTDIDECVRFIPCQNDATCIDLEGGYTCTCPPNVFGSDCQFNPCLSNSCVNGVCTAQNATHYLCNCSEGYRGSTCSVADCSLVTSCQNGGSCQEDMDQSTWTCLCPEYIEGDVCQFRGPCSELECQNGANCSQTLIGDKFEGGCDCLQGYNGSLCENEIDWCASGPCMNEANCSNTLPGPVCTCNPGYGGEFCENKLPDCASGLCQNGAICTDFDFSYECNCTSGFSGKDCEINIDDCPDNVCENGECVDGVNNYTCDCTGTGFEGFYCGEDIDECDSDPCLNGGTCQNLENEFKCECVAPYLPPTCSTMEPCLPNPCTNGGSCSKNDTAPDQFECDCRDNYQGLTCEKFVGENTSDTPWGLIGGVIGGVILLILLILLIILFLNIRNQRATAGTYSPSRQEISGSRVEMDNVLKLPPPERLI</sequence>
<feature type="disulfide bond" evidence="18">
    <location>
        <begin position="1578"/>
        <end position="1587"/>
    </location>
</feature>
<feature type="disulfide bond" evidence="18">
    <location>
        <begin position="1518"/>
        <end position="1528"/>
    </location>
</feature>
<dbReference type="GO" id="GO:0005509">
    <property type="term" value="F:calcium ion binding"/>
    <property type="evidence" value="ECO:0007669"/>
    <property type="project" value="InterPro"/>
</dbReference>
<evidence type="ECO:0000256" key="4">
    <source>
        <dbReference type="ARBA" id="ARBA00022536"/>
    </source>
</evidence>
<dbReference type="GO" id="GO:0080090">
    <property type="term" value="P:regulation of primary metabolic process"/>
    <property type="evidence" value="ECO:0007669"/>
    <property type="project" value="UniProtKB-ARBA"/>
</dbReference>
<feature type="disulfide bond" evidence="18">
    <location>
        <begin position="1464"/>
        <end position="1473"/>
    </location>
</feature>
<feature type="disulfide bond" evidence="18">
    <location>
        <begin position="229"/>
        <end position="238"/>
    </location>
</feature>
<feature type="disulfide bond" evidence="18">
    <location>
        <begin position="1502"/>
        <end position="1511"/>
    </location>
</feature>
<feature type="domain" description="EGF-like" evidence="22">
    <location>
        <begin position="1664"/>
        <end position="1704"/>
    </location>
</feature>
<feature type="domain" description="EGF-like" evidence="22">
    <location>
        <begin position="1436"/>
        <end position="1474"/>
    </location>
</feature>
<evidence type="ECO:0000256" key="20">
    <source>
        <dbReference type="SAM" id="SignalP"/>
    </source>
</evidence>
<feature type="domain" description="EGF-like" evidence="22">
    <location>
        <begin position="1551"/>
        <end position="1588"/>
    </location>
</feature>
<evidence type="ECO:0000256" key="7">
    <source>
        <dbReference type="ARBA" id="ARBA00022729"/>
    </source>
</evidence>
<dbReference type="FunFam" id="2.10.25.10:FF:000031">
    <property type="entry name" value="neurogenic locus notch homolog protein 3"/>
    <property type="match status" value="2"/>
</dbReference>
<feature type="domain" description="EGF-like" evidence="22">
    <location>
        <begin position="1514"/>
        <end position="1549"/>
    </location>
</feature>
<feature type="disulfide bond" evidence="18">
    <location>
        <begin position="257"/>
        <end position="274"/>
    </location>
</feature>
<feature type="signal peptide" evidence="20">
    <location>
        <begin position="1"/>
        <end position="28"/>
    </location>
</feature>
<keyword evidence="2" id="KW-0217">Developmental protein</keyword>
<protein>
    <recommendedName>
        <fullName evidence="16">Protein crumbs homolog 2</fullName>
    </recommendedName>
    <alternativeName>
        <fullName evidence="17">Crumbs-like protein 2</fullName>
    </alternativeName>
</protein>
<dbReference type="CDD" id="cd00054">
    <property type="entry name" value="EGF_CA"/>
    <property type="match status" value="14"/>
</dbReference>
<dbReference type="SUPFAM" id="SSF57196">
    <property type="entry name" value="EGF/Laminin"/>
    <property type="match status" value="19"/>
</dbReference>
<dbReference type="GO" id="GO:0032991">
    <property type="term" value="C:protein-containing complex"/>
    <property type="evidence" value="ECO:0007669"/>
    <property type="project" value="UniProtKB-ARBA"/>
</dbReference>
<comment type="caution">
    <text evidence="18">Lacks conserved residue(s) required for the propagation of feature annotation.</text>
</comment>
<feature type="domain" description="EGF-like" evidence="22">
    <location>
        <begin position="439"/>
        <end position="499"/>
    </location>
</feature>
<dbReference type="FunFam" id="2.10.25.10:FF:000565">
    <property type="entry name" value="Predicted protein"/>
    <property type="match status" value="1"/>
</dbReference>
<evidence type="ECO:0000256" key="8">
    <source>
        <dbReference type="ARBA" id="ARBA00022737"/>
    </source>
</evidence>
<feature type="disulfide bond" evidence="18">
    <location>
        <begin position="1886"/>
        <end position="1895"/>
    </location>
</feature>
<keyword evidence="5" id="KW-0597">Phosphoprotein</keyword>
<feature type="disulfide bond" evidence="18">
    <location>
        <begin position="1770"/>
        <end position="1779"/>
    </location>
</feature>
<evidence type="ECO:0000256" key="19">
    <source>
        <dbReference type="SAM" id="Phobius"/>
    </source>
</evidence>
<organism evidence="23 24">
    <name type="scientific">Holothuria leucospilota</name>
    <name type="common">Black long sea cucumber</name>
    <name type="synonym">Mertensiothuria leucospilota</name>
    <dbReference type="NCBI Taxonomy" id="206669"/>
    <lineage>
        <taxon>Eukaryota</taxon>
        <taxon>Metazoa</taxon>
        <taxon>Echinodermata</taxon>
        <taxon>Eleutherozoa</taxon>
        <taxon>Echinozoa</taxon>
        <taxon>Holothuroidea</taxon>
        <taxon>Aspidochirotacea</taxon>
        <taxon>Aspidochirotida</taxon>
        <taxon>Holothuriidae</taxon>
        <taxon>Holothuria</taxon>
    </lineage>
</organism>
<dbReference type="InterPro" id="IPR000152">
    <property type="entry name" value="EGF-type_Asp/Asn_hydroxyl_site"/>
</dbReference>
<name>A0A9Q1C630_HOLLE</name>
<dbReference type="SUPFAM" id="SSF49899">
    <property type="entry name" value="Concanavalin A-like lectins/glucanases"/>
    <property type="match status" value="4"/>
</dbReference>
<dbReference type="FunFam" id="2.10.25.10:FF:000173">
    <property type="entry name" value="Neurogenic locus notch protein 2"/>
    <property type="match status" value="2"/>
</dbReference>
<comment type="similarity">
    <text evidence="15">Belongs to the Crumbs protein family.</text>
</comment>
<evidence type="ECO:0000259" key="22">
    <source>
        <dbReference type="PROSITE" id="PS50026"/>
    </source>
</evidence>
<feature type="domain" description="EGF-like" evidence="22">
    <location>
        <begin position="1706"/>
        <end position="1742"/>
    </location>
</feature>
<dbReference type="GO" id="GO:0051241">
    <property type="term" value="P:negative regulation of multicellular organismal process"/>
    <property type="evidence" value="ECO:0007669"/>
    <property type="project" value="UniProtKB-ARBA"/>
</dbReference>
<evidence type="ECO:0000256" key="6">
    <source>
        <dbReference type="ARBA" id="ARBA00022692"/>
    </source>
</evidence>
<keyword evidence="3" id="KW-1003">Cell membrane</keyword>
<dbReference type="GO" id="GO:0008593">
    <property type="term" value="P:regulation of Notch signaling pathway"/>
    <property type="evidence" value="ECO:0007669"/>
    <property type="project" value="UniProtKB-ARBA"/>
</dbReference>
<feature type="disulfide bond" evidence="18">
    <location>
        <begin position="1445"/>
        <end position="1462"/>
    </location>
</feature>
<dbReference type="GO" id="GO:0030182">
    <property type="term" value="P:neuron differentiation"/>
    <property type="evidence" value="ECO:0007669"/>
    <property type="project" value="UniProtKB-ARBA"/>
</dbReference>
<dbReference type="Proteomes" id="UP001152320">
    <property type="component" value="Chromosome 7"/>
</dbReference>
<feature type="chain" id="PRO_5040278098" description="Protein crumbs homolog 2" evidence="20">
    <location>
        <begin position="29"/>
        <end position="1971"/>
    </location>
</feature>
<feature type="domain" description="EGF-like" evidence="22">
    <location>
        <begin position="1024"/>
        <end position="1062"/>
    </location>
</feature>
<feature type="disulfide bond" evidence="18">
    <location>
        <begin position="1052"/>
        <end position="1061"/>
    </location>
</feature>
<feature type="disulfide bond" evidence="18">
    <location>
        <begin position="1303"/>
        <end position="1312"/>
    </location>
</feature>
<feature type="domain" description="EGF-like" evidence="22">
    <location>
        <begin position="204"/>
        <end position="239"/>
    </location>
</feature>
<dbReference type="PROSITE" id="PS01187">
    <property type="entry name" value="EGF_CA"/>
    <property type="match status" value="8"/>
</dbReference>
<dbReference type="Gene3D" id="2.60.120.200">
    <property type="match status" value="4"/>
</dbReference>
<dbReference type="GO" id="GO:0048468">
    <property type="term" value="P:cell development"/>
    <property type="evidence" value="ECO:0007669"/>
    <property type="project" value="UniProtKB-ARBA"/>
</dbReference>
<feature type="disulfide bond" evidence="18">
    <location>
        <begin position="609"/>
        <end position="618"/>
    </location>
</feature>
<keyword evidence="11 19" id="KW-0472">Membrane</keyword>
<feature type="domain" description="EGF-like" evidence="22">
    <location>
        <begin position="538"/>
        <end position="576"/>
    </location>
</feature>
<feature type="domain" description="EGF-like" evidence="22">
    <location>
        <begin position="401"/>
        <end position="437"/>
    </location>
</feature>
<feature type="disulfide bond" evidence="18">
    <location>
        <begin position="566"/>
        <end position="575"/>
    </location>
</feature>
<feature type="domain" description="EGF-like" evidence="22">
    <location>
        <begin position="1392"/>
        <end position="1434"/>
    </location>
</feature>
<keyword evidence="6 19" id="KW-0812">Transmembrane</keyword>
<feature type="disulfide bond" evidence="18">
    <location>
        <begin position="826"/>
        <end position="835"/>
    </location>
</feature>
<feature type="disulfide bond" evidence="18">
    <location>
        <begin position="1653"/>
        <end position="1662"/>
    </location>
</feature>
<keyword evidence="8" id="KW-0677">Repeat</keyword>
<dbReference type="InterPro" id="IPR013032">
    <property type="entry name" value="EGF-like_CS"/>
</dbReference>
<feature type="domain" description="EGF-like" evidence="22">
    <location>
        <begin position="1476"/>
        <end position="1512"/>
    </location>
</feature>
<evidence type="ECO:0000256" key="10">
    <source>
        <dbReference type="ARBA" id="ARBA00022989"/>
    </source>
</evidence>
<dbReference type="SMART" id="SM00282">
    <property type="entry name" value="LamG"/>
    <property type="match status" value="3"/>
</dbReference>
<dbReference type="InterPro" id="IPR009030">
    <property type="entry name" value="Growth_fac_rcpt_cys_sf"/>
</dbReference>
<dbReference type="PANTHER" id="PTHR12916">
    <property type="entry name" value="CYTOCHROME C OXIDASE POLYPEPTIDE VIC-2"/>
    <property type="match status" value="1"/>
</dbReference>
<evidence type="ECO:0000256" key="3">
    <source>
        <dbReference type="ARBA" id="ARBA00022475"/>
    </source>
</evidence>
<dbReference type="PROSITE" id="PS00010">
    <property type="entry name" value="ASX_HYDROXYL"/>
    <property type="match status" value="13"/>
</dbReference>
<dbReference type="Gene3D" id="2.10.25.10">
    <property type="entry name" value="Laminin"/>
    <property type="match status" value="25"/>
</dbReference>
<feature type="domain" description="EGF-like" evidence="22">
    <location>
        <begin position="1857"/>
        <end position="1896"/>
    </location>
</feature>
<dbReference type="PRINTS" id="PR00010">
    <property type="entry name" value="EGFBLOOD"/>
</dbReference>
<dbReference type="GO" id="GO:0016324">
    <property type="term" value="C:apical plasma membrane"/>
    <property type="evidence" value="ECO:0007669"/>
    <property type="project" value="UniProtKB-SubCell"/>
</dbReference>
<keyword evidence="4 18" id="KW-0245">EGF-like domain</keyword>
<feature type="disulfide bond" evidence="18">
    <location>
        <begin position="1424"/>
        <end position="1433"/>
    </location>
</feature>
<feature type="domain" description="EGF-like" evidence="22">
    <location>
        <begin position="1624"/>
        <end position="1663"/>
    </location>
</feature>
<dbReference type="InterPro" id="IPR000742">
    <property type="entry name" value="EGF"/>
</dbReference>
<feature type="domain" description="EGF-like" evidence="22">
    <location>
        <begin position="578"/>
        <end position="619"/>
    </location>
</feature>
<feature type="domain" description="EGF-like" evidence="22">
    <location>
        <begin position="1782"/>
        <end position="1818"/>
    </location>
</feature>
<keyword evidence="7 20" id="KW-0732">Signal</keyword>
<dbReference type="InterPro" id="IPR001881">
    <property type="entry name" value="EGF-like_Ca-bd_dom"/>
</dbReference>
<feature type="domain" description="EGF-like" evidence="22">
    <location>
        <begin position="1744"/>
        <end position="1780"/>
    </location>
</feature>
<dbReference type="PROSITE" id="PS01186">
    <property type="entry name" value="EGF_2"/>
    <property type="match status" value="17"/>
</dbReference>
<gene>
    <name evidence="23" type="ORF">HOLleu_16718</name>
</gene>
<keyword evidence="12 18" id="KW-1015">Disulfide bond</keyword>
<feature type="domain" description="Laminin G" evidence="21">
    <location>
        <begin position="1090"/>
        <end position="1276"/>
    </location>
</feature>
<dbReference type="GO" id="GO:0060255">
    <property type="term" value="P:regulation of macromolecule metabolic process"/>
    <property type="evidence" value="ECO:0007669"/>
    <property type="project" value="UniProtKB-ARBA"/>
</dbReference>
<feature type="disulfide bond" evidence="18">
    <location>
        <begin position="276"/>
        <end position="285"/>
    </location>
</feature>
<dbReference type="Pfam" id="PF12661">
    <property type="entry name" value="hEGF"/>
    <property type="match status" value="6"/>
</dbReference>
<dbReference type="FunFam" id="2.10.25.10:FF:000143">
    <property type="entry name" value="Protein crumbs 1"/>
    <property type="match status" value="1"/>
</dbReference>
<dbReference type="FunFam" id="2.10.25.10:FF:000327">
    <property type="entry name" value="neurogenic locus notch homolog protein 4"/>
    <property type="match status" value="1"/>
</dbReference>
<dbReference type="OrthoDB" id="283575at2759"/>
<feature type="domain" description="EGF-like" evidence="22">
    <location>
        <begin position="1278"/>
        <end position="1313"/>
    </location>
</feature>
<feature type="disulfide bond" evidence="18">
    <location>
        <begin position="1732"/>
        <end position="1741"/>
    </location>
</feature>
<dbReference type="GO" id="GO:0050877">
    <property type="term" value="P:nervous system process"/>
    <property type="evidence" value="ECO:0007669"/>
    <property type="project" value="UniProtKB-ARBA"/>
</dbReference>
<dbReference type="GO" id="GO:0009967">
    <property type="term" value="P:positive regulation of signal transduction"/>
    <property type="evidence" value="ECO:0007669"/>
    <property type="project" value="UniProtKB-ARBA"/>
</dbReference>
<dbReference type="EMBL" id="JAIZAY010000007">
    <property type="protein sequence ID" value="KAJ8039100.1"/>
    <property type="molecule type" value="Genomic_DNA"/>
</dbReference>
<dbReference type="FunFam" id="2.10.25.10:FF:000109">
    <property type="entry name" value="Notch homolog 4, [Drosophila]"/>
    <property type="match status" value="1"/>
</dbReference>
<feature type="domain" description="EGF-like" evidence="22">
    <location>
        <begin position="800"/>
        <end position="836"/>
    </location>
</feature>
<dbReference type="GO" id="GO:0051093">
    <property type="term" value="P:negative regulation of developmental process"/>
    <property type="evidence" value="ECO:0007669"/>
    <property type="project" value="UniProtKB-ARBA"/>
</dbReference>
<dbReference type="CDD" id="cd00110">
    <property type="entry name" value="LamG"/>
    <property type="match status" value="3"/>
</dbReference>
<feature type="domain" description="Laminin G" evidence="21">
    <location>
        <begin position="623"/>
        <end position="798"/>
    </location>
</feature>
<accession>A0A9Q1C630</accession>
<evidence type="ECO:0000259" key="21">
    <source>
        <dbReference type="PROSITE" id="PS50025"/>
    </source>
</evidence>
<keyword evidence="14" id="KW-0306">Gastrulation</keyword>
<evidence type="ECO:0000256" key="18">
    <source>
        <dbReference type="PROSITE-ProRule" id="PRU00076"/>
    </source>
</evidence>
<keyword evidence="9" id="KW-0221">Differentiation</keyword>
<comment type="caution">
    <text evidence="23">The sequence shown here is derived from an EMBL/GenBank/DDBJ whole genome shotgun (WGS) entry which is preliminary data.</text>
</comment>
<dbReference type="InterPro" id="IPR001791">
    <property type="entry name" value="Laminin_G"/>
</dbReference>
<feature type="disulfide bond" evidence="18">
    <location>
        <begin position="1846"/>
        <end position="1855"/>
    </location>
</feature>
<feature type="domain" description="EGF-like" evidence="22">
    <location>
        <begin position="1315"/>
        <end position="1351"/>
    </location>
</feature>
<feature type="disulfide bond" evidence="18">
    <location>
        <begin position="1694"/>
        <end position="1703"/>
    </location>
</feature>
<feature type="disulfide bond" evidence="18">
    <location>
        <begin position="489"/>
        <end position="498"/>
    </location>
</feature>
<feature type="disulfide bond" evidence="18">
    <location>
        <begin position="1341"/>
        <end position="1350"/>
    </location>
</feature>
<evidence type="ECO:0000256" key="9">
    <source>
        <dbReference type="ARBA" id="ARBA00022782"/>
    </source>
</evidence>
<dbReference type="GO" id="GO:0048592">
    <property type="term" value="P:eye morphogenesis"/>
    <property type="evidence" value="ECO:0007669"/>
    <property type="project" value="UniProtKB-ARBA"/>
</dbReference>
<dbReference type="FunFam" id="2.10.25.10:FF:000122">
    <property type="entry name" value="Protein crumbs homolog 2"/>
    <property type="match status" value="1"/>
</dbReference>
<feature type="disulfide bond" evidence="18">
    <location>
        <begin position="427"/>
        <end position="436"/>
    </location>
</feature>
<dbReference type="SUPFAM" id="SSF57184">
    <property type="entry name" value="Growth factor receptor domain"/>
    <property type="match status" value="1"/>
</dbReference>
<dbReference type="GO" id="GO:0007369">
    <property type="term" value="P:gastrulation"/>
    <property type="evidence" value="ECO:0007669"/>
    <property type="project" value="UniProtKB-KW"/>
</dbReference>
<evidence type="ECO:0000256" key="5">
    <source>
        <dbReference type="ARBA" id="ARBA00022553"/>
    </source>
</evidence>
<feature type="domain" description="EGF-like" evidence="22">
    <location>
        <begin position="1353"/>
        <end position="1389"/>
    </location>
</feature>
<evidence type="ECO:0000256" key="17">
    <source>
        <dbReference type="ARBA" id="ARBA00080891"/>
    </source>
</evidence>
<dbReference type="SMART" id="SM00179">
    <property type="entry name" value="EGF_CA"/>
    <property type="match status" value="22"/>
</dbReference>
<proteinExistence type="inferred from homology"/>
<dbReference type="PANTHER" id="PTHR12916:SF9">
    <property type="entry name" value="NEUROGENIC LOCUS NOTCH HOMOLOG PROTEIN 1-RELATED"/>
    <property type="match status" value="1"/>
</dbReference>
<evidence type="ECO:0000256" key="11">
    <source>
        <dbReference type="ARBA" id="ARBA00023136"/>
    </source>
</evidence>
<evidence type="ECO:0000256" key="14">
    <source>
        <dbReference type="ARBA" id="ARBA00023218"/>
    </source>
</evidence>
<feature type="disulfide bond" evidence="18">
    <location>
        <begin position="1539"/>
        <end position="1548"/>
    </location>
</feature>
<dbReference type="PROSITE" id="PS50026">
    <property type="entry name" value="EGF_3"/>
    <property type="match status" value="26"/>
</dbReference>
<evidence type="ECO:0000256" key="1">
    <source>
        <dbReference type="ARBA" id="ARBA00004247"/>
    </source>
</evidence>
<feature type="disulfide bond" evidence="18">
    <location>
        <begin position="527"/>
        <end position="536"/>
    </location>
</feature>
<feature type="domain" description="Laminin G" evidence="21">
    <location>
        <begin position="842"/>
        <end position="1022"/>
    </location>
</feature>
<keyword evidence="24" id="KW-1185">Reference proteome</keyword>
<dbReference type="FunFam" id="2.10.25.10:FF:000039">
    <property type="entry name" value="Crumbs cell polarity complex component 1"/>
    <property type="match status" value="1"/>
</dbReference>
<comment type="subcellular location">
    <subcellularLocation>
        <location evidence="1">Apical cell membrane</location>
        <topology evidence="1">Single-pass type I membrane protein</topology>
    </subcellularLocation>
</comment>
<feature type="disulfide bond" evidence="18">
    <location>
        <begin position="1033"/>
        <end position="1050"/>
    </location>
</feature>
<dbReference type="Pfam" id="PF00008">
    <property type="entry name" value="EGF"/>
    <property type="match status" value="10"/>
</dbReference>
<dbReference type="SMART" id="SM00181">
    <property type="entry name" value="EGF"/>
    <property type="match status" value="28"/>
</dbReference>
<evidence type="ECO:0000256" key="15">
    <source>
        <dbReference type="ARBA" id="ARBA00060989"/>
    </source>
</evidence>
<feature type="domain" description="EGF-like" evidence="22">
    <location>
        <begin position="242"/>
        <end position="286"/>
    </location>
</feature>
<evidence type="ECO:0000256" key="16">
    <source>
        <dbReference type="ARBA" id="ARBA00072415"/>
    </source>
</evidence>
<feature type="domain" description="EGF-like" evidence="22">
    <location>
        <begin position="1820"/>
        <end position="1856"/>
    </location>
</feature>
<evidence type="ECO:0000313" key="24">
    <source>
        <dbReference type="Proteomes" id="UP001152320"/>
    </source>
</evidence>
<feature type="domain" description="EGF-like" evidence="22">
    <location>
        <begin position="501"/>
        <end position="537"/>
    </location>
</feature>
<feature type="domain" description="EGF-like" evidence="22">
    <location>
        <begin position="362"/>
        <end position="399"/>
    </location>
</feature>
<feature type="domain" description="EGF-like" evidence="22">
    <location>
        <begin position="288"/>
        <end position="321"/>
    </location>
</feature>
<evidence type="ECO:0000256" key="12">
    <source>
        <dbReference type="ARBA" id="ARBA00023157"/>
    </source>
</evidence>
<evidence type="ECO:0000313" key="23">
    <source>
        <dbReference type="EMBL" id="KAJ8039100.1"/>
    </source>
</evidence>
<dbReference type="GO" id="GO:0003002">
    <property type="term" value="P:regionalization"/>
    <property type="evidence" value="ECO:0007669"/>
    <property type="project" value="UniProtKB-ARBA"/>
</dbReference>
<feature type="disulfide bond" evidence="18">
    <location>
        <begin position="1786"/>
        <end position="1796"/>
    </location>
</feature>
<dbReference type="FunFam" id="2.10.25.10:FF:000208">
    <property type="entry name" value="Crumbs 2, cell polarity complex component"/>
    <property type="match status" value="1"/>
</dbReference>
<evidence type="ECO:0000256" key="13">
    <source>
        <dbReference type="ARBA" id="ARBA00023180"/>
    </source>
</evidence>
<feature type="transmembrane region" description="Helical" evidence="19">
    <location>
        <begin position="1908"/>
        <end position="1932"/>
    </location>
</feature>
<dbReference type="PROSITE" id="PS50025">
    <property type="entry name" value="LAM_G_DOMAIN"/>
    <property type="match status" value="3"/>
</dbReference>
<keyword evidence="13" id="KW-0325">Glycoprotein</keyword>
<reference evidence="23" key="1">
    <citation type="submission" date="2021-10" db="EMBL/GenBank/DDBJ databases">
        <title>Tropical sea cucumber genome reveals ecological adaptation and Cuvierian tubules defense mechanism.</title>
        <authorList>
            <person name="Chen T."/>
        </authorList>
    </citation>
    <scope>NUCLEOTIDE SEQUENCE</scope>
    <source>
        <strain evidence="23">Nanhai2018</strain>
        <tissue evidence="23">Muscle</tissue>
    </source>
</reference>